<evidence type="ECO:0000256" key="1">
    <source>
        <dbReference type="ARBA" id="ARBA00002578"/>
    </source>
</evidence>
<sequence length="260" mass="28687">MVNYSFSLLTFEYFLLVLVRITSFVFSAPFFSMSNTPGRVKIGFSVFVSILLIGVLPESTIEYGGVIEYATIVVKEGITGLLIGFGANICNSIVLFAGNIMDLNMGLSMATEYDPVSKTNSPITGNFYNYLVMLLLMSSGMYQYILQAIVDSFTLIPVNGQNFMWDSLLQTMVSYMTDSMVLGFRVALPVFAVLMILNCILGIMAKIAPQMNMFSVGIQLKILLGFLVLFLTIQLLPYVSDFVLTEMKRMVTGIASGMHG</sequence>
<dbReference type="NCBIfam" id="TIGR01400">
    <property type="entry name" value="fliR"/>
    <property type="match status" value="1"/>
</dbReference>
<keyword evidence="5 10" id="KW-0812">Transmembrane</keyword>
<dbReference type="PRINTS" id="PR00953">
    <property type="entry name" value="TYPE3IMRPROT"/>
</dbReference>
<protein>
    <recommendedName>
        <fullName evidence="3 9">Flagellar biosynthetic protein FliR</fullName>
    </recommendedName>
</protein>
<evidence type="ECO:0000256" key="6">
    <source>
        <dbReference type="ARBA" id="ARBA00022989"/>
    </source>
</evidence>
<dbReference type="GO" id="GO:0044780">
    <property type="term" value="P:bacterial-type flagellum assembly"/>
    <property type="evidence" value="ECO:0007669"/>
    <property type="project" value="UniProtKB-UniRule"/>
</dbReference>
<feature type="transmembrane region" description="Helical" evidence="10">
    <location>
        <begin position="127"/>
        <end position="145"/>
    </location>
</feature>
<evidence type="ECO:0000256" key="9">
    <source>
        <dbReference type="NCBIfam" id="TIGR01400"/>
    </source>
</evidence>
<evidence type="ECO:0000313" key="11">
    <source>
        <dbReference type="EMBL" id="MCC2241570.1"/>
    </source>
</evidence>
<comment type="caution">
    <text evidence="11">The sequence shown here is derived from an EMBL/GenBank/DDBJ whole genome shotgun (WGS) entry which is preliminary data.</text>
</comment>
<dbReference type="InterPro" id="IPR006303">
    <property type="entry name" value="FliR"/>
</dbReference>
<dbReference type="InterPro" id="IPR002010">
    <property type="entry name" value="T3SS_IM_R"/>
</dbReference>
<dbReference type="PANTHER" id="PTHR30065:SF1">
    <property type="entry name" value="SURFACE PRESENTATION OF ANTIGENS PROTEIN SPAR"/>
    <property type="match status" value="1"/>
</dbReference>
<evidence type="ECO:0000256" key="7">
    <source>
        <dbReference type="ARBA" id="ARBA00023136"/>
    </source>
</evidence>
<dbReference type="PANTHER" id="PTHR30065">
    <property type="entry name" value="FLAGELLAR BIOSYNTHETIC PROTEIN FLIR"/>
    <property type="match status" value="1"/>
</dbReference>
<dbReference type="Pfam" id="PF01311">
    <property type="entry name" value="Bac_export_1"/>
    <property type="match status" value="1"/>
</dbReference>
<evidence type="ECO:0000256" key="10">
    <source>
        <dbReference type="RuleBase" id="RU362071"/>
    </source>
</evidence>
<dbReference type="GO" id="GO:0009425">
    <property type="term" value="C:bacterial-type flagellum basal body"/>
    <property type="evidence" value="ECO:0007669"/>
    <property type="project" value="UniProtKB-SubCell"/>
</dbReference>
<comment type="function">
    <text evidence="1 10">Role in flagellar biosynthesis.</text>
</comment>
<reference evidence="11" key="1">
    <citation type="submission" date="2021-10" db="EMBL/GenBank/DDBJ databases">
        <title>Anaerobic single-cell dispensing facilitates the cultivation of human gut bacteria.</title>
        <authorList>
            <person name="Afrizal A."/>
        </authorList>
    </citation>
    <scope>NUCLEOTIDE SEQUENCE</scope>
    <source>
        <strain evidence="11">CLA-AA-H204</strain>
    </source>
</reference>
<keyword evidence="11" id="KW-0966">Cell projection</keyword>
<comment type="subcellular location">
    <subcellularLocation>
        <location evidence="10">Cell membrane</location>
        <topology evidence="10">Multi-pass membrane protein</topology>
    </subcellularLocation>
    <subcellularLocation>
        <location evidence="10">Bacterial flagellum basal body</location>
    </subcellularLocation>
</comment>
<dbReference type="EMBL" id="JAJEQW010000003">
    <property type="protein sequence ID" value="MCC2241570.1"/>
    <property type="molecule type" value="Genomic_DNA"/>
</dbReference>
<evidence type="ECO:0000313" key="12">
    <source>
        <dbReference type="Proteomes" id="UP001198893"/>
    </source>
</evidence>
<evidence type="ECO:0000256" key="3">
    <source>
        <dbReference type="ARBA" id="ARBA00021717"/>
    </source>
</evidence>
<keyword evidence="11" id="KW-0969">Cilium</keyword>
<dbReference type="GO" id="GO:0006605">
    <property type="term" value="P:protein targeting"/>
    <property type="evidence" value="ECO:0007669"/>
    <property type="project" value="UniProtKB-UniRule"/>
</dbReference>
<name>A0AAW4WFP8_9FIRM</name>
<keyword evidence="11" id="KW-0282">Flagellum</keyword>
<keyword evidence="7 10" id="KW-0472">Membrane</keyword>
<dbReference type="Proteomes" id="UP001198893">
    <property type="component" value="Unassembled WGS sequence"/>
</dbReference>
<feature type="transmembrane region" description="Helical" evidence="10">
    <location>
        <begin position="186"/>
        <end position="208"/>
    </location>
</feature>
<evidence type="ECO:0000256" key="5">
    <source>
        <dbReference type="ARBA" id="ARBA00022692"/>
    </source>
</evidence>
<keyword evidence="8 10" id="KW-0975">Bacterial flagellum</keyword>
<feature type="transmembrane region" description="Helical" evidence="10">
    <location>
        <begin position="77"/>
        <end position="100"/>
    </location>
</feature>
<feature type="transmembrane region" description="Helical" evidence="10">
    <location>
        <begin position="40"/>
        <end position="57"/>
    </location>
</feature>
<evidence type="ECO:0000256" key="4">
    <source>
        <dbReference type="ARBA" id="ARBA00022475"/>
    </source>
</evidence>
<evidence type="ECO:0000256" key="8">
    <source>
        <dbReference type="ARBA" id="ARBA00023143"/>
    </source>
</evidence>
<dbReference type="AlphaFoldDB" id="A0AAW4WFP8"/>
<accession>A0AAW4WFP8</accession>
<proteinExistence type="inferred from homology"/>
<organism evidence="11 12">
    <name type="scientific">Roseburia amylophila</name>
    <dbReference type="NCBI Taxonomy" id="2981794"/>
    <lineage>
        <taxon>Bacteria</taxon>
        <taxon>Bacillati</taxon>
        <taxon>Bacillota</taxon>
        <taxon>Clostridia</taxon>
        <taxon>Lachnospirales</taxon>
        <taxon>Lachnospiraceae</taxon>
        <taxon>Roseburia</taxon>
    </lineage>
</organism>
<keyword evidence="4 10" id="KW-1003">Cell membrane</keyword>
<feature type="transmembrane region" description="Helical" evidence="10">
    <location>
        <begin position="6"/>
        <end position="28"/>
    </location>
</feature>
<dbReference type="GO" id="GO:0005886">
    <property type="term" value="C:plasma membrane"/>
    <property type="evidence" value="ECO:0007669"/>
    <property type="project" value="UniProtKB-SubCell"/>
</dbReference>
<keyword evidence="6 10" id="KW-1133">Transmembrane helix</keyword>
<dbReference type="RefSeq" id="WP_022243296.1">
    <property type="nucleotide sequence ID" value="NZ_JAJEQW010000003.1"/>
</dbReference>
<feature type="transmembrane region" description="Helical" evidence="10">
    <location>
        <begin position="220"/>
        <end position="240"/>
    </location>
</feature>
<gene>
    <name evidence="11" type="primary">fliR</name>
    <name evidence="11" type="ORF">LKD47_04515</name>
</gene>
<evidence type="ECO:0000256" key="2">
    <source>
        <dbReference type="ARBA" id="ARBA00009772"/>
    </source>
</evidence>
<comment type="similarity">
    <text evidence="2 10">Belongs to the FliR/MopE/SpaR family.</text>
</comment>